<dbReference type="AlphaFoldDB" id="A0A5C4TIZ9"/>
<reference evidence="1 2" key="1">
    <citation type="submission" date="2018-05" db="EMBL/GenBank/DDBJ databases">
        <title>Lactobacillus sanfranciscensis Ah4 draft denome sequence.</title>
        <authorList>
            <person name="Zhang G."/>
        </authorList>
    </citation>
    <scope>NUCLEOTIDE SEQUENCE [LARGE SCALE GENOMIC DNA]</scope>
    <source>
        <strain evidence="1 2">Ah4</strain>
    </source>
</reference>
<dbReference type="Proteomes" id="UP000313312">
    <property type="component" value="Unassembled WGS sequence"/>
</dbReference>
<gene>
    <name evidence="1" type="ORF">DID87_07140</name>
</gene>
<evidence type="ECO:0000313" key="1">
    <source>
        <dbReference type="EMBL" id="TNK89706.1"/>
    </source>
</evidence>
<sequence>MLLLTDKDNGQDQIAEQINTTCFDIVYNIKDLVKVDDKGLYQVARTIMDITELDHDDLMDWLDQRLADLSDNERELLELLSSPQQQPQAYYYGLRRFCRLVIDSHQVC</sequence>
<name>A0A5C4TIZ9_FRUSA</name>
<organism evidence="1 2">
    <name type="scientific">Fructilactobacillus sanfranciscensis</name>
    <name type="common">Lactobacillus sanfranciscensis</name>
    <dbReference type="NCBI Taxonomy" id="1625"/>
    <lineage>
        <taxon>Bacteria</taxon>
        <taxon>Bacillati</taxon>
        <taxon>Bacillota</taxon>
        <taxon>Bacilli</taxon>
        <taxon>Lactobacillales</taxon>
        <taxon>Lactobacillaceae</taxon>
        <taxon>Fructilactobacillus</taxon>
    </lineage>
</organism>
<comment type="caution">
    <text evidence="1">The sequence shown here is derived from an EMBL/GenBank/DDBJ whole genome shotgun (WGS) entry which is preliminary data.</text>
</comment>
<accession>A0A5C4TIZ9</accession>
<protein>
    <submittedName>
        <fullName evidence="1">Uncharacterized protein</fullName>
    </submittedName>
</protein>
<proteinExistence type="predicted"/>
<dbReference type="EMBL" id="QFCR01000058">
    <property type="protein sequence ID" value="TNK89706.1"/>
    <property type="molecule type" value="Genomic_DNA"/>
</dbReference>
<evidence type="ECO:0000313" key="2">
    <source>
        <dbReference type="Proteomes" id="UP000313312"/>
    </source>
</evidence>